<proteinExistence type="predicted"/>
<sequence>MRFSTVQTSFDTATALTQGRTNTIDVVYRGTLTGNTLTELTIDNIPGRRLVPDRAGAFSLLVQAVEYNITSGAVFTNMMYVTGSVSAAGVITLQNNTSLMFGAGATPAALTNGLGNGGADNGFTFDVVAASGNTPAYLRLQARGAVGATTSWEIIVRGVEVTALNN</sequence>
<accession>A0AAE9PRF9</accession>
<gene>
    <name evidence="1" type="ORF">LPP2_g35</name>
</gene>
<keyword evidence="2" id="KW-1185">Reference proteome</keyword>
<name>A0AAE9PRF9_9CAUD</name>
<protein>
    <submittedName>
        <fullName evidence="1">Uncharacterized protein</fullName>
    </submittedName>
</protein>
<organism evidence="1 2">
    <name type="scientific">Leptolyngbya phage LPP-2, strain SPI</name>
    <dbReference type="NCBI Taxonomy" id="2996053"/>
    <lineage>
        <taxon>Viruses</taxon>
        <taxon>Duplodnaviria</taxon>
        <taxon>Heunggongvirae</taxon>
        <taxon>Uroviricota</taxon>
        <taxon>Caudoviricetes</taxon>
        <taxon>Saffermanviridae</taxon>
        <taxon>Wumptrevirus</taxon>
        <taxon>Wumptrevirus LPP2</taxon>
    </lineage>
</organism>
<evidence type="ECO:0000313" key="1">
    <source>
        <dbReference type="EMBL" id="UZV40003.1"/>
    </source>
</evidence>
<reference evidence="1 2" key="1">
    <citation type="journal article" date="2023" name="Harmful Algae">
        <title>Sequencing the genomes of LPP-1, the first isolated cyanophage, and its relative LPP-2 reveal different integration mechanisms in closely related phages.</title>
        <authorList>
            <person name="Shaalan H."/>
            <person name="Cattan-Tsaushu E."/>
            <person name="Li K."/>
            <person name="Avrani S."/>
        </authorList>
    </citation>
    <scope>NUCLEOTIDE SEQUENCE [LARGE SCALE GENOMIC DNA]</scope>
</reference>
<dbReference type="EMBL" id="OP590147">
    <property type="protein sequence ID" value="UZV40003.1"/>
    <property type="molecule type" value="Genomic_DNA"/>
</dbReference>
<dbReference type="Proteomes" id="UP001222520">
    <property type="component" value="Segment"/>
</dbReference>
<evidence type="ECO:0000313" key="2">
    <source>
        <dbReference type="Proteomes" id="UP001222520"/>
    </source>
</evidence>